<dbReference type="GO" id="GO:0042176">
    <property type="term" value="P:regulation of protein catabolic process"/>
    <property type="evidence" value="ECO:0007669"/>
    <property type="project" value="InterPro"/>
</dbReference>
<dbReference type="InParanoid" id="G4TKJ4"/>
<dbReference type="GO" id="GO:0005634">
    <property type="term" value="C:nucleus"/>
    <property type="evidence" value="ECO:0007669"/>
    <property type="project" value="TreeGrafter"/>
</dbReference>
<evidence type="ECO:0000313" key="9">
    <source>
        <dbReference type="EMBL" id="CCA71827.1"/>
    </source>
</evidence>
<dbReference type="GO" id="GO:0034515">
    <property type="term" value="C:proteasome storage granule"/>
    <property type="evidence" value="ECO:0007669"/>
    <property type="project" value="TreeGrafter"/>
</dbReference>
<dbReference type="eggNOG" id="KOG2005">
    <property type="taxonomic scope" value="Eukaryota"/>
</dbReference>
<dbReference type="GO" id="GO:0043161">
    <property type="term" value="P:proteasome-mediated ubiquitin-dependent protein catabolic process"/>
    <property type="evidence" value="ECO:0007669"/>
    <property type="project" value="TreeGrafter"/>
</dbReference>
<dbReference type="Gene3D" id="1.25.10.10">
    <property type="entry name" value="Leucine-rich Repeat Variant"/>
    <property type="match status" value="1"/>
</dbReference>
<dbReference type="EMBL" id="CAFZ01000136">
    <property type="protein sequence ID" value="CCA71827.1"/>
    <property type="molecule type" value="Genomic_DNA"/>
</dbReference>
<dbReference type="OrthoDB" id="10252509at2759"/>
<comment type="function">
    <text evidence="4 5">Acts as a regulatory subunit of the 26 proteasome which is involved in the ATP-dependent degradation of ubiquitinated proteins.</text>
</comment>
<dbReference type="PANTHER" id="PTHR10943">
    <property type="entry name" value="26S PROTEASOME NON-ATPASE REGULATORY SUBUNIT"/>
    <property type="match status" value="1"/>
</dbReference>
<dbReference type="AlphaFoldDB" id="G4TKJ4"/>
<name>G4TKJ4_SERID</name>
<dbReference type="HOGENOM" id="CLU_008705_1_0_1"/>
<dbReference type="GO" id="GO:0030234">
    <property type="term" value="F:enzyme regulator activity"/>
    <property type="evidence" value="ECO:0007669"/>
    <property type="project" value="UniProtKB-UniRule"/>
</dbReference>
<evidence type="ECO:0000256" key="2">
    <source>
        <dbReference type="ARBA" id="ARBA00022737"/>
    </source>
</evidence>
<reference evidence="9 10" key="1">
    <citation type="journal article" date="2011" name="PLoS Pathog.">
        <title>Endophytic Life Strategies Decoded by Genome and Transcriptome Analyses of the Mutualistic Root Symbiont Piriformospora indica.</title>
        <authorList>
            <person name="Zuccaro A."/>
            <person name="Lahrmann U."/>
            <person name="Guldener U."/>
            <person name="Langen G."/>
            <person name="Pfiffi S."/>
            <person name="Biedenkopf D."/>
            <person name="Wong P."/>
            <person name="Samans B."/>
            <person name="Grimm C."/>
            <person name="Basiewicz M."/>
            <person name="Murat C."/>
            <person name="Martin F."/>
            <person name="Kogel K.H."/>
        </authorList>
    </citation>
    <scope>NUCLEOTIDE SEQUENCE [LARGE SCALE GENOMIC DNA]</scope>
    <source>
        <strain evidence="9 10">DSM 11827</strain>
    </source>
</reference>
<keyword evidence="3 5" id="KW-0647">Proteasome</keyword>
<dbReference type="FunFam" id="1.25.10.10:FF:000026">
    <property type="entry name" value="26S proteasome non-ATPase regulatory subunit 2"/>
    <property type="match status" value="1"/>
</dbReference>
<comment type="similarity">
    <text evidence="1 5">Belongs to the proteasome subunit S2 family.</text>
</comment>
<evidence type="ECO:0000313" key="10">
    <source>
        <dbReference type="Proteomes" id="UP000007148"/>
    </source>
</evidence>
<feature type="compositionally biased region" description="Basic and acidic residues" evidence="6">
    <location>
        <begin position="12"/>
        <end position="24"/>
    </location>
</feature>
<dbReference type="InterPro" id="IPR002015">
    <property type="entry name" value="Proteasome/cyclosome_rpt"/>
</dbReference>
<proteinExistence type="inferred from homology"/>
<dbReference type="FunCoup" id="G4TKJ4">
    <property type="interactions" value="843"/>
</dbReference>
<evidence type="ECO:0000256" key="5">
    <source>
        <dbReference type="PIRNR" id="PIRNR015965"/>
    </source>
</evidence>
<dbReference type="InterPro" id="IPR040892">
    <property type="entry name" value="RPN1_N"/>
</dbReference>
<evidence type="ECO:0000256" key="4">
    <source>
        <dbReference type="ARBA" id="ARBA00057191"/>
    </source>
</evidence>
<dbReference type="STRING" id="1109443.G4TKJ4"/>
<feature type="domain" description="26S proteasome non-ATPase regulatory subunit RPN1 C-terminal" evidence="8">
    <location>
        <begin position="851"/>
        <end position="904"/>
    </location>
</feature>
<feature type="domain" description="RPN1 N-terminal" evidence="7">
    <location>
        <begin position="58"/>
        <end position="367"/>
    </location>
</feature>
<protein>
    <recommendedName>
        <fullName evidence="5">26S proteasome regulatory subunit RPN1</fullName>
    </recommendedName>
</protein>
<dbReference type="InterPro" id="IPR016643">
    <property type="entry name" value="26S_Psome_Rpn1"/>
</dbReference>
<gene>
    <name evidence="9" type="ORF">PIIN_05762</name>
</gene>
<dbReference type="InterPro" id="IPR011989">
    <property type="entry name" value="ARM-like"/>
</dbReference>
<accession>G4TKJ4</accession>
<dbReference type="Pfam" id="PF01851">
    <property type="entry name" value="PC_rep"/>
    <property type="match status" value="2"/>
</dbReference>
<dbReference type="Pfam" id="PF17781">
    <property type="entry name" value="RPN1_RPN2_N"/>
    <property type="match status" value="1"/>
</dbReference>
<evidence type="ECO:0000256" key="1">
    <source>
        <dbReference type="ARBA" id="ARBA00005460"/>
    </source>
</evidence>
<dbReference type="InterPro" id="IPR016024">
    <property type="entry name" value="ARM-type_fold"/>
</dbReference>
<dbReference type="InterPro" id="IPR041433">
    <property type="entry name" value="RPN1_C"/>
</dbReference>
<evidence type="ECO:0000256" key="3">
    <source>
        <dbReference type="ARBA" id="ARBA00022942"/>
    </source>
</evidence>
<organism evidence="9 10">
    <name type="scientific">Serendipita indica (strain DSM 11827)</name>
    <name type="common">Root endophyte fungus</name>
    <name type="synonym">Piriformospora indica</name>
    <dbReference type="NCBI Taxonomy" id="1109443"/>
    <lineage>
        <taxon>Eukaryota</taxon>
        <taxon>Fungi</taxon>
        <taxon>Dikarya</taxon>
        <taxon>Basidiomycota</taxon>
        <taxon>Agaricomycotina</taxon>
        <taxon>Agaricomycetes</taxon>
        <taxon>Sebacinales</taxon>
        <taxon>Serendipitaceae</taxon>
        <taxon>Serendipita</taxon>
    </lineage>
</organism>
<dbReference type="PIRSF" id="PIRSF015965">
    <property type="entry name" value="26S_Psome_Rpn1"/>
    <property type="match status" value="1"/>
</dbReference>
<evidence type="ECO:0000259" key="7">
    <source>
        <dbReference type="Pfam" id="PF17781"/>
    </source>
</evidence>
<sequence>MPVELPVAPVTSEDRKKKDKKNDDDNTASGSRPGAPGKDGKPDEEELSEEDQALKNELEMLVERLQESDTRLYKPALEALRTLIRTSTSSMTSVPKPLKFLRPVYPSLQTLYETWSASSDKALFAEILSVLAMTYSDTQPRGTLKYRLLSDEITGGEKSDPGSWGHEYVRHIAAELGTEYNMRKEAGEPTGDLVALSTTCAKFLLQHNAEADAVDLLEELESISAIVDLVDANTFGRVCLYMVSCVNFLAPPDDVTFLETAHTLYVKYSKFPEALALSIRLYNPDLIRADFNAPANPLMKRQLAFIIARAGIPLDWVIDLSDDDSVEPDLKECLMNAKLSTHFKAFGKDVGALEPKSLEDIYKSHLEQNRLATGPGGDSARANLAGTFVNAFVNAGFGNDKLMAKAEAGDSWVYKNKDHGVTSAAASLGMCVLWDTEEGLTEVDKYTYLNDEKIKGGALMATGMLHCNVWDENEAIIALLEESVAEKSALLRKSAIVGLGMAYVGTHKERILELLLPVVSDETQSMEIASLAALSIGFTFVGSCNGDIATTIVQALMERAEADPNQLDEKFTRFMLLGLGLLFIGGQDKSDVIIETLKIIQHPCSKQAQVIVEMCSFAGTSNVLNVQSMLHYCTEVNDKENGGDDIYQAYAVMGIALTAMGEDVGAEMALRTFSNLMHYGEPTVRRSVPLALALLSASNPQVGLIDTLSKYSHDSDIGVAMNAILAMGFIGAGTNNARLAQMLRQLAVYYHREPDALFIVRVAQGILHMGKGTITINPFYSDRTIMNKNAIAGLLSTLLAFSDAKNFILSDSHWMLFWLITAMQPRFMMTLDENLEMLPVTVRVGQAVDVVGQAGKPRTISGFQTHQSPVRLGYGDRAELGTEEYLSFASVLEGLVILTKNPGYEEEGRMEL</sequence>
<comment type="caution">
    <text evidence="9">The sequence shown here is derived from an EMBL/GenBank/DDBJ whole genome shotgun (WGS) entry which is preliminary data.</text>
</comment>
<evidence type="ECO:0000259" key="8">
    <source>
        <dbReference type="Pfam" id="PF18051"/>
    </source>
</evidence>
<dbReference type="SUPFAM" id="SSF48371">
    <property type="entry name" value="ARM repeat"/>
    <property type="match status" value="1"/>
</dbReference>
<dbReference type="Pfam" id="PF18051">
    <property type="entry name" value="RPN1_C"/>
    <property type="match status" value="1"/>
</dbReference>
<dbReference type="Proteomes" id="UP000007148">
    <property type="component" value="Unassembled WGS sequence"/>
</dbReference>
<dbReference type="OMA" id="GTCNGDI"/>
<keyword evidence="2" id="KW-0677">Repeat</keyword>
<keyword evidence="10" id="KW-1185">Reference proteome</keyword>
<feature type="region of interest" description="Disordered" evidence="6">
    <location>
        <begin position="1"/>
        <end position="50"/>
    </location>
</feature>
<dbReference type="PANTHER" id="PTHR10943:SF1">
    <property type="entry name" value="26S PROTEASOME NON-ATPASE REGULATORY SUBUNIT 2"/>
    <property type="match status" value="1"/>
</dbReference>
<evidence type="ECO:0000256" key="6">
    <source>
        <dbReference type="SAM" id="MobiDB-lite"/>
    </source>
</evidence>
<dbReference type="GO" id="GO:0008540">
    <property type="term" value="C:proteasome regulatory particle, base subcomplex"/>
    <property type="evidence" value="ECO:0007669"/>
    <property type="project" value="UniProtKB-UniRule"/>
</dbReference>